<dbReference type="AlphaFoldDB" id="A0A4Y4AVJ1"/>
<evidence type="ECO:0000313" key="2">
    <source>
        <dbReference type="Proteomes" id="UP000316775"/>
    </source>
</evidence>
<reference evidence="1 2" key="1">
    <citation type="submission" date="2019-06" db="EMBL/GenBank/DDBJ databases">
        <title>Whole genome shotgun sequence of Flavobacterium flevense NBRC 14960.</title>
        <authorList>
            <person name="Hosoyama A."/>
            <person name="Uohara A."/>
            <person name="Ohji S."/>
            <person name="Ichikawa N."/>
        </authorList>
    </citation>
    <scope>NUCLEOTIDE SEQUENCE [LARGE SCALE GENOMIC DNA]</scope>
    <source>
        <strain evidence="1 2">NBRC 14960</strain>
    </source>
</reference>
<gene>
    <name evidence="1" type="ORF">FFL01_17650</name>
</gene>
<evidence type="ECO:0000313" key="1">
    <source>
        <dbReference type="EMBL" id="GEC72226.1"/>
    </source>
</evidence>
<protein>
    <submittedName>
        <fullName evidence="1">Uncharacterized protein</fullName>
    </submittedName>
</protein>
<dbReference type="STRING" id="983.SAMN05443543_103380"/>
<dbReference type="RefSeq" id="WP_073243764.1">
    <property type="nucleotide sequence ID" value="NZ_BJNP01000017.1"/>
</dbReference>
<dbReference type="EMBL" id="BJNP01000017">
    <property type="protein sequence ID" value="GEC72226.1"/>
    <property type="molecule type" value="Genomic_DNA"/>
</dbReference>
<sequence length="68" mass="7730">MKNRNKEITSQIDNALLNIEMNDVTRELLIMLKEEIPKAKTKEEQILIGIKLMEAITTTAVSIASIFQ</sequence>
<comment type="caution">
    <text evidence="1">The sequence shown here is derived from an EMBL/GenBank/DDBJ whole genome shotgun (WGS) entry which is preliminary data.</text>
</comment>
<dbReference type="Proteomes" id="UP000316775">
    <property type="component" value="Unassembled WGS sequence"/>
</dbReference>
<name>A0A4Y4AVJ1_9FLAO</name>
<organism evidence="1 2">
    <name type="scientific">Flavobacterium flevense</name>
    <dbReference type="NCBI Taxonomy" id="983"/>
    <lineage>
        <taxon>Bacteria</taxon>
        <taxon>Pseudomonadati</taxon>
        <taxon>Bacteroidota</taxon>
        <taxon>Flavobacteriia</taxon>
        <taxon>Flavobacteriales</taxon>
        <taxon>Flavobacteriaceae</taxon>
        <taxon>Flavobacterium</taxon>
    </lineage>
</organism>
<accession>A0A4Y4AVJ1</accession>
<dbReference type="OrthoDB" id="1376292at2"/>
<proteinExistence type="predicted"/>
<keyword evidence="2" id="KW-1185">Reference proteome</keyword>